<proteinExistence type="predicted"/>
<keyword evidence="2" id="KW-1185">Reference proteome</keyword>
<evidence type="ECO:0000313" key="2">
    <source>
        <dbReference type="Proteomes" id="UP000275348"/>
    </source>
</evidence>
<dbReference type="Proteomes" id="UP000275348">
    <property type="component" value="Unassembled WGS sequence"/>
</dbReference>
<dbReference type="AlphaFoldDB" id="A0A3L9M800"/>
<protein>
    <submittedName>
        <fullName evidence="1">Uncharacterized protein</fullName>
    </submittedName>
</protein>
<accession>A0A3L9M800</accession>
<evidence type="ECO:0000313" key="1">
    <source>
        <dbReference type="EMBL" id="RLZ06669.1"/>
    </source>
</evidence>
<comment type="caution">
    <text evidence="1">The sequence shown here is derived from an EMBL/GenBank/DDBJ whole genome shotgun (WGS) entry which is preliminary data.</text>
</comment>
<dbReference type="RefSeq" id="WP_121935593.1">
    <property type="nucleotide sequence ID" value="NZ_RDOJ01000023.1"/>
</dbReference>
<gene>
    <name evidence="1" type="ORF">EAH69_12735</name>
</gene>
<organism evidence="1 2">
    <name type="scientific">Faecalibacter macacae</name>
    <dbReference type="NCBI Taxonomy" id="1859289"/>
    <lineage>
        <taxon>Bacteria</taxon>
        <taxon>Pseudomonadati</taxon>
        <taxon>Bacteroidota</taxon>
        <taxon>Flavobacteriia</taxon>
        <taxon>Flavobacteriales</taxon>
        <taxon>Weeksellaceae</taxon>
        <taxon>Faecalibacter</taxon>
    </lineage>
</organism>
<sequence length="143" mass="16874">MENFYLSETILNVIRKLDYISVDSENEEQKQLITECRNQLFKFFPQTQLSQKFKGKIEDIIIEMNEKYSNRIEDINEKFSITMDVYCPKESELSFGDIHLLNDCIQIHFPNCDFKLSVFNSDAINTDELLILVNFPTKIDDND</sequence>
<reference evidence="1 2" key="1">
    <citation type="submission" date="2018-10" db="EMBL/GenBank/DDBJ databases">
        <authorList>
            <person name="Chen X."/>
        </authorList>
    </citation>
    <scope>NUCLEOTIDE SEQUENCE [LARGE SCALE GENOMIC DNA]</scope>
    <source>
        <strain evidence="1 2">YIM 102668</strain>
    </source>
</reference>
<dbReference type="EMBL" id="RDOJ01000023">
    <property type="protein sequence ID" value="RLZ06669.1"/>
    <property type="molecule type" value="Genomic_DNA"/>
</dbReference>
<name>A0A3L9M800_9FLAO</name>